<keyword evidence="5 7" id="KW-0472">Membrane</keyword>
<feature type="transmembrane region" description="Helical" evidence="7">
    <location>
        <begin position="40"/>
        <end position="58"/>
    </location>
</feature>
<keyword evidence="3 7" id="KW-0812">Transmembrane</keyword>
<evidence type="ECO:0000256" key="5">
    <source>
        <dbReference type="ARBA" id="ARBA00023136"/>
    </source>
</evidence>
<gene>
    <name evidence="9" type="ORF">DSM104329_05020</name>
</gene>
<feature type="transmembrane region" description="Helical" evidence="7">
    <location>
        <begin position="502"/>
        <end position="520"/>
    </location>
</feature>
<accession>A0A9E6Y250</accession>
<keyword evidence="10" id="KW-1185">Reference proteome</keyword>
<feature type="transmembrane region" description="Helical" evidence="7">
    <location>
        <begin position="120"/>
        <end position="137"/>
    </location>
</feature>
<dbReference type="EMBL" id="CP087164">
    <property type="protein sequence ID" value="UGS38590.1"/>
    <property type="molecule type" value="Genomic_DNA"/>
</dbReference>
<dbReference type="AlphaFoldDB" id="A0A9E6Y250"/>
<feature type="transmembrane region" description="Helical" evidence="7">
    <location>
        <begin position="424"/>
        <end position="443"/>
    </location>
</feature>
<comment type="subcellular location">
    <subcellularLocation>
        <location evidence="1">Cell membrane</location>
        <topology evidence="1">Multi-pass membrane protein</topology>
    </subcellularLocation>
</comment>
<sequence>MIRWRPHDPGLFALRAAVRASLVTTFAFFLGEVVLDNANIALFAAFGVLALLVFADFGGPPAARIAAFGGLALTGAVLITLGTLVSDHLWLGAITMAVVGFVVLFAGVINGYLAAGSMSALLTFILPCMVPAGSDAIPDRLAGWGIACGLAIPAALLLWPARPRDELRAAVATACRALADLVAQPGPERMRVAGETCHVMHERFTATPYRPTGPTGSAGALAAMIDDLDWLAGRASRPSTAEPLLEPMPSEQRLRRTTAAVLRASADELEGIPAPEPDEAGLRHDRTAVMRELLERVRRPENRDDDDRLWFAMSSAWDVRVYSYAAVRAATLARVASPGPAPGTGPRWSRFARRQSVATAATTRLAAAHATVRSVWFRNSVRGAAGLAIAVFIAQAATLQHAFWVVLGTLSVLRSSALNTSSTIMQAFAGSFIGIVIGGALLAAIGDDEALLWAVLPIAVVIAAYAPRAISFAAGQASFTVAVLVLFNLIELSGWEVGLVRIEDVSIGFGISLVVGVLFWPRGAAALLRRTLGAAFVQAADYSVAAFARLFDDGPSAPVEALGDAAVTADHRLDAAFRQRLAERSGPDLPIQAISQLVAIAVRIRHTADALQFLSDHIEGAPRPPGPAAALTRKAQAEGEWYRAFGTAFAEGRALPARRDGSDDPASRAATLAAMRAAIEDDDPRAAVAAVTTVWGSLHLDRLRIHEPIVLDAVAALERPGDQASARGR</sequence>
<name>A0A9E6Y250_9ACTN</name>
<dbReference type="InterPro" id="IPR049453">
    <property type="entry name" value="Memb_transporter_dom"/>
</dbReference>
<evidence type="ECO:0000259" key="8">
    <source>
        <dbReference type="Pfam" id="PF13515"/>
    </source>
</evidence>
<evidence type="ECO:0000313" key="9">
    <source>
        <dbReference type="EMBL" id="UGS38590.1"/>
    </source>
</evidence>
<evidence type="ECO:0000256" key="7">
    <source>
        <dbReference type="SAM" id="Phobius"/>
    </source>
</evidence>
<keyword evidence="4 7" id="KW-1133">Transmembrane helix</keyword>
<dbReference type="KEGG" id="sbae:DSM104329_05020"/>
<evidence type="ECO:0000256" key="1">
    <source>
        <dbReference type="ARBA" id="ARBA00004651"/>
    </source>
</evidence>
<feature type="transmembrane region" description="Helical" evidence="7">
    <location>
        <begin position="143"/>
        <end position="161"/>
    </location>
</feature>
<feature type="transmembrane region" description="Helical" evidence="7">
    <location>
        <begin position="65"/>
        <end position="84"/>
    </location>
</feature>
<feature type="transmembrane region" description="Helical" evidence="7">
    <location>
        <begin position="12"/>
        <end position="34"/>
    </location>
</feature>
<feature type="transmembrane region" description="Helical" evidence="7">
    <location>
        <begin position="383"/>
        <end position="404"/>
    </location>
</feature>
<protein>
    <recommendedName>
        <fullName evidence="8">Integral membrane bound transporter domain-containing protein</fullName>
    </recommendedName>
</protein>
<dbReference type="RefSeq" id="WP_259312610.1">
    <property type="nucleotide sequence ID" value="NZ_CP087164.1"/>
</dbReference>
<reference evidence="9" key="1">
    <citation type="journal article" date="2022" name="Int. J. Syst. Evol. Microbiol.">
        <title>Pseudomonas aegrilactucae sp. nov. and Pseudomonas morbosilactucae sp. nov., pathogens causing bacterial rot of lettuce in Japan.</title>
        <authorList>
            <person name="Sawada H."/>
            <person name="Fujikawa T."/>
            <person name="Satou M."/>
        </authorList>
    </citation>
    <scope>NUCLEOTIDE SEQUENCE</scope>
    <source>
        <strain evidence="9">0166_1</strain>
    </source>
</reference>
<evidence type="ECO:0000256" key="2">
    <source>
        <dbReference type="ARBA" id="ARBA00022475"/>
    </source>
</evidence>
<feature type="transmembrane region" description="Helical" evidence="7">
    <location>
        <begin position="90"/>
        <end position="113"/>
    </location>
</feature>
<comment type="similarity">
    <text evidence="6">Belongs to the YccS/YhfK family.</text>
</comment>
<feature type="transmembrane region" description="Helical" evidence="7">
    <location>
        <begin position="450"/>
        <end position="466"/>
    </location>
</feature>
<evidence type="ECO:0000256" key="6">
    <source>
        <dbReference type="ARBA" id="ARBA00043993"/>
    </source>
</evidence>
<feature type="transmembrane region" description="Helical" evidence="7">
    <location>
        <begin position="472"/>
        <end position="490"/>
    </location>
</feature>
<organism evidence="9 10">
    <name type="scientific">Capillimicrobium parvum</name>
    <dbReference type="NCBI Taxonomy" id="2884022"/>
    <lineage>
        <taxon>Bacteria</taxon>
        <taxon>Bacillati</taxon>
        <taxon>Actinomycetota</taxon>
        <taxon>Thermoleophilia</taxon>
        <taxon>Solirubrobacterales</taxon>
        <taxon>Capillimicrobiaceae</taxon>
        <taxon>Capillimicrobium</taxon>
    </lineage>
</organism>
<dbReference type="PANTHER" id="PTHR30509">
    <property type="entry name" value="P-HYDROXYBENZOIC ACID EFFLUX PUMP SUBUNIT-RELATED"/>
    <property type="match status" value="1"/>
</dbReference>
<evidence type="ECO:0000256" key="3">
    <source>
        <dbReference type="ARBA" id="ARBA00022692"/>
    </source>
</evidence>
<dbReference type="Proteomes" id="UP001162834">
    <property type="component" value="Chromosome"/>
</dbReference>
<dbReference type="PANTHER" id="PTHR30509:SF9">
    <property type="entry name" value="MULTIDRUG RESISTANCE PROTEIN MDTO"/>
    <property type="match status" value="1"/>
</dbReference>
<keyword evidence="2" id="KW-1003">Cell membrane</keyword>
<dbReference type="Pfam" id="PF13515">
    <property type="entry name" value="FUSC_2"/>
    <property type="match status" value="1"/>
</dbReference>
<evidence type="ECO:0000313" key="10">
    <source>
        <dbReference type="Proteomes" id="UP001162834"/>
    </source>
</evidence>
<evidence type="ECO:0000256" key="4">
    <source>
        <dbReference type="ARBA" id="ARBA00022989"/>
    </source>
</evidence>
<feature type="domain" description="Integral membrane bound transporter" evidence="8">
    <location>
        <begin position="389"/>
        <end position="515"/>
    </location>
</feature>
<dbReference type="GO" id="GO:0005886">
    <property type="term" value="C:plasma membrane"/>
    <property type="evidence" value="ECO:0007669"/>
    <property type="project" value="UniProtKB-SubCell"/>
</dbReference>
<proteinExistence type="inferred from homology"/>